<reference evidence="2" key="1">
    <citation type="submission" date="2022-12" db="EMBL/GenBank/DDBJ databases">
        <authorList>
            <person name="Petersen C."/>
        </authorList>
    </citation>
    <scope>NUCLEOTIDE SEQUENCE</scope>
    <source>
        <strain evidence="2">IBT 16125</strain>
    </source>
</reference>
<protein>
    <submittedName>
        <fullName evidence="2">Uncharacterized protein</fullName>
    </submittedName>
</protein>
<sequence>MKYNMLVMGGFAIAMSLAWIFEGRKLFSPPVKDEAVFVAGSGVLDGFNVDEGEGKMQSFSKGQAKSHITPLSDRP</sequence>
<evidence type="ECO:0000313" key="3">
    <source>
        <dbReference type="Proteomes" id="UP001213681"/>
    </source>
</evidence>
<gene>
    <name evidence="2" type="ORF">N7458_000664</name>
</gene>
<organism evidence="2 3">
    <name type="scientific">Penicillium daleae</name>
    <dbReference type="NCBI Taxonomy" id="63821"/>
    <lineage>
        <taxon>Eukaryota</taxon>
        <taxon>Fungi</taxon>
        <taxon>Dikarya</taxon>
        <taxon>Ascomycota</taxon>
        <taxon>Pezizomycotina</taxon>
        <taxon>Eurotiomycetes</taxon>
        <taxon>Eurotiomycetidae</taxon>
        <taxon>Eurotiales</taxon>
        <taxon>Aspergillaceae</taxon>
        <taxon>Penicillium</taxon>
    </lineage>
</organism>
<reference evidence="2" key="2">
    <citation type="journal article" date="2023" name="IMA Fungus">
        <title>Comparative genomic study of the Penicillium genus elucidates a diverse pangenome and 15 lateral gene transfer events.</title>
        <authorList>
            <person name="Petersen C."/>
            <person name="Sorensen T."/>
            <person name="Nielsen M.R."/>
            <person name="Sondergaard T.E."/>
            <person name="Sorensen J.L."/>
            <person name="Fitzpatrick D.A."/>
            <person name="Frisvad J.C."/>
            <person name="Nielsen K.L."/>
        </authorList>
    </citation>
    <scope>NUCLEOTIDE SEQUENCE</scope>
    <source>
        <strain evidence="2">IBT 16125</strain>
    </source>
</reference>
<feature type="region of interest" description="Disordered" evidence="1">
    <location>
        <begin position="55"/>
        <end position="75"/>
    </location>
</feature>
<dbReference type="AlphaFoldDB" id="A0AAD6CH26"/>
<keyword evidence="3" id="KW-1185">Reference proteome</keyword>
<dbReference type="GeneID" id="81594301"/>
<name>A0AAD6CH26_9EURO</name>
<comment type="caution">
    <text evidence="2">The sequence shown here is derived from an EMBL/GenBank/DDBJ whole genome shotgun (WGS) entry which is preliminary data.</text>
</comment>
<evidence type="ECO:0000256" key="1">
    <source>
        <dbReference type="SAM" id="MobiDB-lite"/>
    </source>
</evidence>
<accession>A0AAD6CH26</accession>
<proteinExistence type="predicted"/>
<dbReference type="EMBL" id="JAPVEA010000001">
    <property type="protein sequence ID" value="KAJ5464978.1"/>
    <property type="molecule type" value="Genomic_DNA"/>
</dbReference>
<dbReference type="RefSeq" id="XP_056771825.1">
    <property type="nucleotide sequence ID" value="XM_056904058.1"/>
</dbReference>
<evidence type="ECO:0000313" key="2">
    <source>
        <dbReference type="EMBL" id="KAJ5464978.1"/>
    </source>
</evidence>
<dbReference type="Proteomes" id="UP001213681">
    <property type="component" value="Unassembled WGS sequence"/>
</dbReference>